<evidence type="ECO:0000313" key="1">
    <source>
        <dbReference type="EMBL" id="EFE95884.1"/>
    </source>
</evidence>
<proteinExistence type="predicted"/>
<gene>
    <name evidence="1" type="ORF">HMPREF0758_2520</name>
</gene>
<dbReference type="AlphaFoldDB" id="D4E2X0"/>
<protein>
    <submittedName>
        <fullName evidence="1">Uncharacterized protein</fullName>
    </submittedName>
</protein>
<dbReference type="STRING" id="667129.HMPREF0758_2520"/>
<dbReference type="HOGENOM" id="CLU_2901745_0_0_6"/>
<keyword evidence="2" id="KW-1185">Reference proteome</keyword>
<comment type="caution">
    <text evidence="1">The sequence shown here is derived from an EMBL/GenBank/DDBJ whole genome shotgun (WGS) entry which is preliminary data.</text>
</comment>
<accession>D4E2X0</accession>
<evidence type="ECO:0000313" key="2">
    <source>
        <dbReference type="Proteomes" id="UP000005723"/>
    </source>
</evidence>
<reference evidence="1 2" key="1">
    <citation type="submission" date="2010-01" db="EMBL/GenBank/DDBJ databases">
        <authorList>
            <person name="Muzny D."/>
            <person name="Qin X."/>
            <person name="Deng J."/>
            <person name="Jiang H."/>
            <person name="Liu Y."/>
            <person name="Qu J."/>
            <person name="Song X.-Z."/>
            <person name="Zhang L."/>
            <person name="Thornton R."/>
            <person name="Coyle M."/>
            <person name="Francisco L."/>
            <person name="Jackson L."/>
            <person name="Javaid M."/>
            <person name="Korchina V."/>
            <person name="Kovar C."/>
            <person name="Mata R."/>
            <person name="Mathew T."/>
            <person name="Ngo R."/>
            <person name="Nguyen L."/>
            <person name="Nguyen N."/>
            <person name="Okwuonu G."/>
            <person name="Ongeri F."/>
            <person name="Pham C."/>
            <person name="Simmons D."/>
            <person name="Wilczek-Boney K."/>
            <person name="Hale W."/>
            <person name="Jakkamsetti A."/>
            <person name="Pham P."/>
            <person name="Ruth R."/>
            <person name="San Lucas F."/>
            <person name="Warren J."/>
            <person name="Zhang J."/>
            <person name="Zhao Z."/>
            <person name="Zhou C."/>
            <person name="Zhu D."/>
            <person name="Lee S."/>
            <person name="Bess C."/>
            <person name="Blankenburg K."/>
            <person name="Forbes L."/>
            <person name="Fu Q."/>
            <person name="Gubbala S."/>
            <person name="Hirani K."/>
            <person name="Jayaseelan J.C."/>
            <person name="Lara F."/>
            <person name="Munidasa M."/>
            <person name="Palculict T."/>
            <person name="Patil S."/>
            <person name="Pu L.-L."/>
            <person name="Saada N."/>
            <person name="Tang L."/>
            <person name="Weissenberger G."/>
            <person name="Zhu Y."/>
            <person name="Hemphill L."/>
            <person name="Shang Y."/>
            <person name="Youmans B."/>
            <person name="Ayvaz T."/>
            <person name="Ross M."/>
            <person name="Santibanez J."/>
            <person name="Aqrawi P."/>
            <person name="Gross S."/>
            <person name="Joshi V."/>
            <person name="Fowler G."/>
            <person name="Nazareth L."/>
            <person name="Reid J."/>
            <person name="Worley K."/>
            <person name="Petrosino J."/>
            <person name="Highlander S."/>
            <person name="Gibbs R."/>
        </authorList>
    </citation>
    <scope>NUCLEOTIDE SEQUENCE [LARGE SCALE GENOMIC DNA]</scope>
    <source>
        <strain evidence="1 2">DSM 4582</strain>
    </source>
</reference>
<name>D4E2X0_SEROD</name>
<sequence>MLLIGTHTVLKPAGRWLPRQAPHKQTPRVEQDTGEARQLAILIMLYSQNYLANILLTRELAE</sequence>
<dbReference type="Proteomes" id="UP000005723">
    <property type="component" value="Unassembled WGS sequence"/>
</dbReference>
<dbReference type="EMBL" id="ADBY01000042">
    <property type="protein sequence ID" value="EFE95884.1"/>
    <property type="molecule type" value="Genomic_DNA"/>
</dbReference>
<organism evidence="1 2">
    <name type="scientific">Serratia odorifera DSM 4582</name>
    <dbReference type="NCBI Taxonomy" id="667129"/>
    <lineage>
        <taxon>Bacteria</taxon>
        <taxon>Pseudomonadati</taxon>
        <taxon>Pseudomonadota</taxon>
        <taxon>Gammaproteobacteria</taxon>
        <taxon>Enterobacterales</taxon>
        <taxon>Yersiniaceae</taxon>
        <taxon>Serratia</taxon>
    </lineage>
</organism>